<dbReference type="Pfam" id="PF03178">
    <property type="entry name" value="CPSF_A"/>
    <property type="match status" value="1"/>
</dbReference>
<dbReference type="Proteomes" id="UP000070501">
    <property type="component" value="Unassembled WGS sequence"/>
</dbReference>
<dbReference type="EMBL" id="KQ964246">
    <property type="protein sequence ID" value="KXJ95665.1"/>
    <property type="molecule type" value="Genomic_DNA"/>
</dbReference>
<sequence length="1155" mass="128163">MAYIAPIHRPNSARHALRIQLYPDEDECLVIAKTNRLEIWKSTEDGSIVFTDSKQVNGTICFIQKLSPRDSKTNLLLVGTDRFHYFTVGWDPERSKLSTRESFFDKEEKHMRDTQSQDKCIVDPTGRYMVMLLWEGVLNVLSLYPSKQKRFDVNWMDQIRISELFIRSATFLHSETGHPKIALLYQTRTDIPDAHVVTYNLFSDDKHIEPSKFEQRDKEDFFEVADPGAAILIPVGKGEEDQKRYGTRNPSHAQAQLGGFIVVCETRLVYYDHASKKKIQVPLKESSIFVAWAEYDVAHYFVGDDYGNLWLLEILLDGAVVTGIEMTKLGETSRASTLVTLGNGTLYVGSHYGDSQVFAIDVEARTIQLVQTLANISPILDLSIMDLGNREGDGQTTNEYSSGQARIVTGSGAHKDGSLRSVRSGVGLEDIGILGDMENIRAVYALKSHGSEKDDTLVVSFLTETRVFSFDSEGEVEELDDFKGMTLDAETLLARNMPDGQALQVTPRGVFLLNLEGGIVVALWEPSDGGVITNVSANDDWVLLSIDGRLLQALQVSGLVPAEANDLGNDNQVACIHLPEQYPNIGVVGFWSSGGISIVDLQTLRPLQTESLRRKDDNASVPRDIVLAQILPVETSGPTLLVSMEDGFVFSFNVSPESFQLSGRKSIVLGTRHARLQPLPRDGGIYNIFSISEHPSLIYGAEGRIVFSAVEDNSATCVCHFNSEAFPESLVVATDSELKISVIDSERRTHVTPLAMGETVRRIAYSRNERVFGLGCIRRQIVDNEEVVSSAFRLVDEVTFQNLGKDLALGVTPAVEMIEAVIRAELPDSYGQLVERFIVGTSFVEDEQTNNASRDDVRGRILVLGIDSDRKPYVLAKKNLKGACRVLDVMEDKIVASLAKTVIVYSYNETSTTTAELSKLATYRPSTYPVDMVVEGRTVAVGDLMKSMVLVEFTPAADGKPAKLTEVARHYQAAWSTAVCHIEDQTWLEAESAGNLMVLKRNEGGVTVEDRHRLQLIGEMNLGEMVNKIRKVTVDARANAIVVPKAFLGTVEGGVYMFGTISDKYQDLLIRFQTNIANITSSNFVDFEVGNISFDAYRSFRNAEREADAPFRFVDGELVERFLDLPDELQEKACAGLGPSVEDMRTMVEDLKQLH</sequence>
<dbReference type="Gene3D" id="2.130.10.10">
    <property type="entry name" value="YVTN repeat-like/Quinoprotein amine dehydrogenase"/>
    <property type="match status" value="3"/>
</dbReference>
<feature type="domain" description="RSE1/DDB1/CPSF1 C-terminal" evidence="5">
    <location>
        <begin position="790"/>
        <end position="1124"/>
    </location>
</feature>
<protein>
    <recommendedName>
        <fullName evidence="3">DNA damage-binding protein 1</fullName>
    </recommendedName>
</protein>
<dbReference type="SUPFAM" id="SSF50998">
    <property type="entry name" value="Quinoprotein alcohol dehydrogenase-like"/>
    <property type="match status" value="1"/>
</dbReference>
<reference evidence="9" key="1">
    <citation type="submission" date="2016-02" db="EMBL/GenBank/DDBJ databases">
        <title>Draft genome sequence of Microdochium bolleyi, a fungal endophyte of beachgrass.</title>
        <authorList>
            <consortium name="DOE Joint Genome Institute"/>
            <person name="David A.S."/>
            <person name="May G."/>
            <person name="Haridas S."/>
            <person name="Lim J."/>
            <person name="Wang M."/>
            <person name="Labutti K."/>
            <person name="Lipzen A."/>
            <person name="Barry K."/>
            <person name="Grigoriev I.V."/>
        </authorList>
    </citation>
    <scope>NUCLEOTIDE SEQUENCE [LARGE SCALE GENOMIC DNA]</scope>
    <source>
        <strain evidence="9">J235TASD1</strain>
    </source>
</reference>
<dbReference type="PANTHER" id="PTHR10644">
    <property type="entry name" value="DNA REPAIR/RNA PROCESSING CPSF FAMILY"/>
    <property type="match status" value="1"/>
</dbReference>
<comment type="subcellular location">
    <subcellularLocation>
        <location evidence="1">Nucleus</location>
    </subcellularLocation>
</comment>
<dbReference type="AlphaFoldDB" id="A0A136JES3"/>
<gene>
    <name evidence="8" type="ORF">Micbo1qcDRAFT_143939</name>
</gene>
<dbReference type="InterPro" id="IPR058543">
    <property type="entry name" value="Beta-prop_RSE1/DDB1/CPSF1_2nd"/>
</dbReference>
<organism evidence="8 9">
    <name type="scientific">Microdochium bolleyi</name>
    <dbReference type="NCBI Taxonomy" id="196109"/>
    <lineage>
        <taxon>Eukaryota</taxon>
        <taxon>Fungi</taxon>
        <taxon>Dikarya</taxon>
        <taxon>Ascomycota</taxon>
        <taxon>Pezizomycotina</taxon>
        <taxon>Sordariomycetes</taxon>
        <taxon>Xylariomycetidae</taxon>
        <taxon>Xylariales</taxon>
        <taxon>Microdochiaceae</taxon>
        <taxon>Microdochium</taxon>
    </lineage>
</organism>
<dbReference type="Pfam" id="PF10433">
    <property type="entry name" value="Beta-prop_RSE1_1st"/>
    <property type="match status" value="1"/>
</dbReference>
<dbReference type="OrthoDB" id="433457at2759"/>
<dbReference type="Pfam" id="PF23726">
    <property type="entry name" value="Beta-prop_RSE1_2nd"/>
    <property type="match status" value="1"/>
</dbReference>
<dbReference type="InterPro" id="IPR050358">
    <property type="entry name" value="RSE1/DDB1/CFT1"/>
</dbReference>
<dbReference type="Gene3D" id="1.10.150.910">
    <property type="match status" value="1"/>
</dbReference>
<dbReference type="GO" id="GO:0003676">
    <property type="term" value="F:nucleic acid binding"/>
    <property type="evidence" value="ECO:0007669"/>
    <property type="project" value="InterPro"/>
</dbReference>
<name>A0A136JES3_9PEZI</name>
<evidence type="ECO:0000259" key="5">
    <source>
        <dbReference type="Pfam" id="PF03178"/>
    </source>
</evidence>
<keyword evidence="4" id="KW-0539">Nucleus</keyword>
<feature type="domain" description="RSE1/DDB1/CPSF1 second beta-propeller" evidence="7">
    <location>
        <begin position="434"/>
        <end position="742"/>
    </location>
</feature>
<dbReference type="InParanoid" id="A0A136JES3"/>
<evidence type="ECO:0000256" key="2">
    <source>
        <dbReference type="ARBA" id="ARBA00007453"/>
    </source>
</evidence>
<evidence type="ECO:0000313" key="8">
    <source>
        <dbReference type="EMBL" id="KXJ95665.1"/>
    </source>
</evidence>
<evidence type="ECO:0000256" key="3">
    <source>
        <dbReference type="ARBA" id="ARBA00014577"/>
    </source>
</evidence>
<dbReference type="STRING" id="196109.A0A136JES3"/>
<dbReference type="InterPro" id="IPR011047">
    <property type="entry name" value="Quinoprotein_ADH-like_sf"/>
</dbReference>
<accession>A0A136JES3</accession>
<evidence type="ECO:0000259" key="6">
    <source>
        <dbReference type="Pfam" id="PF10433"/>
    </source>
</evidence>
<dbReference type="InterPro" id="IPR004871">
    <property type="entry name" value="RSE1/DDB1/CPSF1_C"/>
</dbReference>
<dbReference type="InterPro" id="IPR018846">
    <property type="entry name" value="Beta-prop_RSE1/DDB1/CPSF1_1st"/>
</dbReference>
<evidence type="ECO:0000259" key="7">
    <source>
        <dbReference type="Pfam" id="PF23726"/>
    </source>
</evidence>
<evidence type="ECO:0000256" key="1">
    <source>
        <dbReference type="ARBA" id="ARBA00004123"/>
    </source>
</evidence>
<evidence type="ECO:0000256" key="4">
    <source>
        <dbReference type="ARBA" id="ARBA00023242"/>
    </source>
</evidence>
<feature type="domain" description="RSE1/DDB1/CPSF1 first beta-propeller" evidence="6">
    <location>
        <begin position="13"/>
        <end position="373"/>
    </location>
</feature>
<keyword evidence="9" id="KW-1185">Reference proteome</keyword>
<comment type="similarity">
    <text evidence="2">Belongs to the DDB1 family.</text>
</comment>
<evidence type="ECO:0000313" key="9">
    <source>
        <dbReference type="Proteomes" id="UP000070501"/>
    </source>
</evidence>
<proteinExistence type="inferred from homology"/>
<dbReference type="GO" id="GO:0005634">
    <property type="term" value="C:nucleus"/>
    <property type="evidence" value="ECO:0007669"/>
    <property type="project" value="UniProtKB-SubCell"/>
</dbReference>
<dbReference type="InterPro" id="IPR015943">
    <property type="entry name" value="WD40/YVTN_repeat-like_dom_sf"/>
</dbReference>